<dbReference type="InterPro" id="IPR001347">
    <property type="entry name" value="SIS_dom"/>
</dbReference>
<dbReference type="PANTHER" id="PTHR30390:SF7">
    <property type="entry name" value="PHOSPHOHEPTOSE ISOMERASE"/>
    <property type="match status" value="1"/>
</dbReference>
<gene>
    <name evidence="2" type="ORF">B2M26_01030</name>
</gene>
<evidence type="ECO:0000313" key="2">
    <source>
        <dbReference type="EMBL" id="OPG17354.1"/>
    </source>
</evidence>
<dbReference type="Proteomes" id="UP000190229">
    <property type="component" value="Unassembled WGS sequence"/>
</dbReference>
<protein>
    <recommendedName>
        <fullName evidence="1">SIS domain-containing protein</fullName>
    </recommendedName>
</protein>
<dbReference type="CDD" id="cd05013">
    <property type="entry name" value="SIS_RpiR"/>
    <property type="match status" value="1"/>
</dbReference>
<proteinExistence type="predicted"/>
<dbReference type="GO" id="GO:0097367">
    <property type="term" value="F:carbohydrate derivative binding"/>
    <property type="evidence" value="ECO:0007669"/>
    <property type="project" value="InterPro"/>
</dbReference>
<organism evidence="2 3">
    <name type="scientific">Ferroacidibacillus organovorans</name>
    <dbReference type="NCBI Taxonomy" id="1765683"/>
    <lineage>
        <taxon>Bacteria</taxon>
        <taxon>Bacillati</taxon>
        <taxon>Bacillota</taxon>
        <taxon>Bacilli</taxon>
        <taxon>Bacillales</taxon>
        <taxon>Alicyclobacillaceae</taxon>
        <taxon>Ferroacidibacillus</taxon>
    </lineage>
</organism>
<dbReference type="NCBIfam" id="NF002805">
    <property type="entry name" value="PRK02947.1"/>
    <property type="match status" value="1"/>
</dbReference>
<reference evidence="2 3" key="1">
    <citation type="submission" date="2017-02" db="EMBL/GenBank/DDBJ databases">
        <title>Draft genome of Acidibacillus ferrooxidans Huett2.</title>
        <authorList>
            <person name="Schopf S."/>
        </authorList>
    </citation>
    <scope>NUCLEOTIDE SEQUENCE [LARGE SCALE GENOMIC DNA]</scope>
    <source>
        <strain evidence="2 3">Huett2</strain>
    </source>
</reference>
<dbReference type="AlphaFoldDB" id="A0A1V4EX75"/>
<evidence type="ECO:0000313" key="3">
    <source>
        <dbReference type="Proteomes" id="UP000190229"/>
    </source>
</evidence>
<dbReference type="SUPFAM" id="SSF53697">
    <property type="entry name" value="SIS domain"/>
    <property type="match status" value="1"/>
</dbReference>
<evidence type="ECO:0000259" key="1">
    <source>
        <dbReference type="PROSITE" id="PS51464"/>
    </source>
</evidence>
<comment type="caution">
    <text evidence="2">The sequence shown here is derived from an EMBL/GenBank/DDBJ whole genome shotgun (WGS) entry which is preliminary data.</text>
</comment>
<dbReference type="RefSeq" id="WP_079289703.1">
    <property type="nucleotide sequence ID" value="NZ_MWPS01000003.1"/>
</dbReference>
<sequence>MSYRQYYEAVTKILESVSNEEGESIQQAGQWCVESILQGGLLHVFGTGHSHMLAEEMFFRAGGLLPVNPILESSLMLHIDAPKSSRMERLTGLAEVLIEGQPVKAKDIMFIFSNSGRNAVSIEMALEARKRGLKVIGITSVAHTNAVNSRHPENLKLYDVVDLVIDNHGVSGDAVISLSDLPVKVAATSSVIGTFIVQAIVAEVATGFIKLGVQPPIIMSGNLDGSKEFNEKLFASYRDQVGELRMLSSSHGYASLEGASTVRDGDE</sequence>
<feature type="domain" description="SIS" evidence="1">
    <location>
        <begin position="32"/>
        <end position="213"/>
    </location>
</feature>
<name>A0A1V4EX75_9BACL</name>
<dbReference type="Gene3D" id="3.40.50.10490">
    <property type="entry name" value="Glucose-6-phosphate isomerase like protein, domain 1"/>
    <property type="match status" value="1"/>
</dbReference>
<dbReference type="InterPro" id="IPR035472">
    <property type="entry name" value="RpiR-like_SIS"/>
</dbReference>
<dbReference type="InterPro" id="IPR050099">
    <property type="entry name" value="SIS_GmhA/DiaA_subfam"/>
</dbReference>
<dbReference type="InterPro" id="IPR046348">
    <property type="entry name" value="SIS_dom_sf"/>
</dbReference>
<dbReference type="PANTHER" id="PTHR30390">
    <property type="entry name" value="SEDOHEPTULOSE 7-PHOSPHATE ISOMERASE / DNAA INITIATOR-ASSOCIATING FACTOR FOR REPLICATION INITIATION"/>
    <property type="match status" value="1"/>
</dbReference>
<dbReference type="PROSITE" id="PS51464">
    <property type="entry name" value="SIS"/>
    <property type="match status" value="1"/>
</dbReference>
<dbReference type="GO" id="GO:1901135">
    <property type="term" value="P:carbohydrate derivative metabolic process"/>
    <property type="evidence" value="ECO:0007669"/>
    <property type="project" value="InterPro"/>
</dbReference>
<accession>A0A1V4EX75</accession>
<keyword evidence="3" id="KW-1185">Reference proteome</keyword>
<dbReference type="EMBL" id="MWPS01000003">
    <property type="protein sequence ID" value="OPG17354.1"/>
    <property type="molecule type" value="Genomic_DNA"/>
</dbReference>
<dbReference type="Pfam" id="PF13580">
    <property type="entry name" value="SIS_2"/>
    <property type="match status" value="1"/>
</dbReference>